<accession>A0A0A8YVL0</accession>
<sequence length="94" mass="11346">MTCWQYIGITWSPTVNFHNMIMLGRQQFQHTFFMEAFMVAAWLIWKQRNNLIFEGRPPSFTSWKKGFKDEMLLQAHRFKNSLKTPLFVWLDSLV</sequence>
<name>A0A0A8YVL0_ARUDO</name>
<dbReference type="AlphaFoldDB" id="A0A0A8YVL0"/>
<reference evidence="1" key="2">
    <citation type="journal article" date="2015" name="Data Brief">
        <title>Shoot transcriptome of the giant reed, Arundo donax.</title>
        <authorList>
            <person name="Barrero R.A."/>
            <person name="Guerrero F.D."/>
            <person name="Moolhuijzen P."/>
            <person name="Goolsby J.A."/>
            <person name="Tidwell J."/>
            <person name="Bellgard S.E."/>
            <person name="Bellgard M.I."/>
        </authorList>
    </citation>
    <scope>NUCLEOTIDE SEQUENCE</scope>
    <source>
        <tissue evidence="1">Shoot tissue taken approximately 20 cm above the soil surface</tissue>
    </source>
</reference>
<dbReference type="EMBL" id="GBRH01271268">
    <property type="protein sequence ID" value="JAD26627.1"/>
    <property type="molecule type" value="Transcribed_RNA"/>
</dbReference>
<evidence type="ECO:0000313" key="1">
    <source>
        <dbReference type="EMBL" id="JAD26627.1"/>
    </source>
</evidence>
<organism evidence="1">
    <name type="scientific">Arundo donax</name>
    <name type="common">Giant reed</name>
    <name type="synonym">Donax arundinaceus</name>
    <dbReference type="NCBI Taxonomy" id="35708"/>
    <lineage>
        <taxon>Eukaryota</taxon>
        <taxon>Viridiplantae</taxon>
        <taxon>Streptophyta</taxon>
        <taxon>Embryophyta</taxon>
        <taxon>Tracheophyta</taxon>
        <taxon>Spermatophyta</taxon>
        <taxon>Magnoliopsida</taxon>
        <taxon>Liliopsida</taxon>
        <taxon>Poales</taxon>
        <taxon>Poaceae</taxon>
        <taxon>PACMAD clade</taxon>
        <taxon>Arundinoideae</taxon>
        <taxon>Arundineae</taxon>
        <taxon>Arundo</taxon>
    </lineage>
</organism>
<reference evidence="1" key="1">
    <citation type="submission" date="2014-09" db="EMBL/GenBank/DDBJ databases">
        <authorList>
            <person name="Magalhaes I.L.F."/>
            <person name="Oliveira U."/>
            <person name="Santos F.R."/>
            <person name="Vidigal T.H.D.A."/>
            <person name="Brescovit A.D."/>
            <person name="Santos A.J."/>
        </authorList>
    </citation>
    <scope>NUCLEOTIDE SEQUENCE</scope>
    <source>
        <tissue evidence="1">Shoot tissue taken approximately 20 cm above the soil surface</tissue>
    </source>
</reference>
<protein>
    <submittedName>
        <fullName evidence="1">Uncharacterized protein</fullName>
    </submittedName>
</protein>
<proteinExistence type="predicted"/>